<evidence type="ECO:0000313" key="9">
    <source>
        <dbReference type="Proteomes" id="UP001290894"/>
    </source>
</evidence>
<proteinExistence type="inferred from homology"/>
<keyword evidence="6" id="KW-0680">Restriction system</keyword>
<dbReference type="Gene3D" id="3.40.50.150">
    <property type="entry name" value="Vaccinia Virus protein VP39"/>
    <property type="match status" value="1"/>
</dbReference>
<name>A0ABU5MN54_9GAMM</name>
<gene>
    <name evidence="8" type="ORF">U5F72_18980</name>
</gene>
<evidence type="ECO:0000256" key="7">
    <source>
        <dbReference type="ARBA" id="ARBA00049120"/>
    </source>
</evidence>
<comment type="similarity">
    <text evidence="1">Belongs to the N(4)/N(6)-methyltransferase family. N(4) subfamily.</text>
</comment>
<dbReference type="InterPro" id="IPR029063">
    <property type="entry name" value="SAM-dependent_MTases_sf"/>
</dbReference>
<evidence type="ECO:0000256" key="6">
    <source>
        <dbReference type="ARBA" id="ARBA00022747"/>
    </source>
</evidence>
<dbReference type="SUPFAM" id="SSF53335">
    <property type="entry name" value="S-adenosyl-L-methionine-dependent methyltransferases"/>
    <property type="match status" value="1"/>
</dbReference>
<dbReference type="InterPro" id="IPR017985">
    <property type="entry name" value="MeTrfase_CN4_CS"/>
</dbReference>
<keyword evidence="4" id="KW-0808">Transferase</keyword>
<comment type="caution">
    <text evidence="8">The sequence shown here is derived from an EMBL/GenBank/DDBJ whole genome shotgun (WGS) entry which is preliminary data.</text>
</comment>
<dbReference type="EMBL" id="JAXUAC010000044">
    <property type="protein sequence ID" value="MDZ7513902.1"/>
    <property type="molecule type" value="Genomic_DNA"/>
</dbReference>
<evidence type="ECO:0000256" key="3">
    <source>
        <dbReference type="ARBA" id="ARBA00022603"/>
    </source>
</evidence>
<sequence>MIIVARAKQVSAKQLALSKDAFEAILASRSSRFPAIHSKDPLLGLLPPGPAAEIRGIERSLRNLCAEWGYFPEIPEEMRPEFALMYLTLFRAARGLAKGSKTKNPTWHKSTSNELVELSSEAVRAEIVAIWKSLSSEVARCATNFGTGTLSASLSQEIPLKDAAVDLILTSPPYCTRIDYVVSTTPELAVLGLNERAFDSLRRSLMGTTTVEKKIGEIDERWGASCCTFLNSVRSHPSKASSTYYLKSHIQYFKGLFKSIEECCRILRCGGAAVFVVQDSEYKGIRNDLASITVEMFESFGLECTGRDDFEKRISMRSLNSASKMYASGASPVESVLTFKK</sequence>
<accession>A0ABU5MN54</accession>
<evidence type="ECO:0000256" key="5">
    <source>
        <dbReference type="ARBA" id="ARBA00022691"/>
    </source>
</evidence>
<comment type="catalytic activity">
    <reaction evidence="7">
        <text>a 2'-deoxycytidine in DNA + S-adenosyl-L-methionine = an N(4)-methyl-2'-deoxycytidine in DNA + S-adenosyl-L-homocysteine + H(+)</text>
        <dbReference type="Rhea" id="RHEA:16857"/>
        <dbReference type="Rhea" id="RHEA-COMP:11369"/>
        <dbReference type="Rhea" id="RHEA-COMP:13674"/>
        <dbReference type="ChEBI" id="CHEBI:15378"/>
        <dbReference type="ChEBI" id="CHEBI:57856"/>
        <dbReference type="ChEBI" id="CHEBI:59789"/>
        <dbReference type="ChEBI" id="CHEBI:85452"/>
        <dbReference type="ChEBI" id="CHEBI:137933"/>
        <dbReference type="EC" id="2.1.1.113"/>
    </reaction>
</comment>
<dbReference type="RefSeq" id="WP_197602870.1">
    <property type="nucleotide sequence ID" value="NZ_CP196982.1"/>
</dbReference>
<evidence type="ECO:0000313" key="8">
    <source>
        <dbReference type="EMBL" id="MDZ7513902.1"/>
    </source>
</evidence>
<evidence type="ECO:0000256" key="4">
    <source>
        <dbReference type="ARBA" id="ARBA00022679"/>
    </source>
</evidence>
<evidence type="ECO:0000256" key="2">
    <source>
        <dbReference type="ARBA" id="ARBA00012185"/>
    </source>
</evidence>
<organism evidence="8 9">
    <name type="scientific">Stenotrophomonas muris</name>
    <dbReference type="NCBI Taxonomy" id="2963283"/>
    <lineage>
        <taxon>Bacteria</taxon>
        <taxon>Pseudomonadati</taxon>
        <taxon>Pseudomonadota</taxon>
        <taxon>Gammaproteobacteria</taxon>
        <taxon>Lysobacterales</taxon>
        <taxon>Lysobacteraceae</taxon>
        <taxon>Stenotrophomonas</taxon>
    </lineage>
</organism>
<protein>
    <recommendedName>
        <fullName evidence="2">site-specific DNA-methyltransferase (cytosine-N(4)-specific)</fullName>
        <ecNumber evidence="2">2.1.1.113</ecNumber>
    </recommendedName>
</protein>
<dbReference type="Proteomes" id="UP001290894">
    <property type="component" value="Unassembled WGS sequence"/>
</dbReference>
<reference evidence="8 9" key="1">
    <citation type="submission" date="2023-12" db="EMBL/GenBank/DDBJ databases">
        <title>'Antibacterial potential of Stenotrophomonas maltophilia cystic fibrosis isolates' (manuscript under preparation).</title>
        <authorList>
            <person name="Crisan C.V."/>
            <person name="Pettis M."/>
            <person name="Goldberg J.B."/>
        </authorList>
    </citation>
    <scope>NUCLEOTIDE SEQUENCE [LARGE SCALE GENOMIC DNA]</scope>
    <source>
        <strain evidence="8 9">CCV155</strain>
    </source>
</reference>
<evidence type="ECO:0000256" key="1">
    <source>
        <dbReference type="ARBA" id="ARBA00010203"/>
    </source>
</evidence>
<keyword evidence="3" id="KW-0489">Methyltransferase</keyword>
<keyword evidence="9" id="KW-1185">Reference proteome</keyword>
<dbReference type="PROSITE" id="PS00093">
    <property type="entry name" value="N4_MTASE"/>
    <property type="match status" value="1"/>
</dbReference>
<keyword evidence="5" id="KW-0949">S-adenosyl-L-methionine</keyword>
<dbReference type="EC" id="2.1.1.113" evidence="2"/>